<organism evidence="2 3">
    <name type="scientific">Azohydromonas lata</name>
    <dbReference type="NCBI Taxonomy" id="45677"/>
    <lineage>
        <taxon>Bacteria</taxon>
        <taxon>Pseudomonadati</taxon>
        <taxon>Pseudomonadota</taxon>
        <taxon>Betaproteobacteria</taxon>
        <taxon>Burkholderiales</taxon>
        <taxon>Sphaerotilaceae</taxon>
        <taxon>Azohydromonas</taxon>
    </lineage>
</organism>
<dbReference type="InterPro" id="IPR003494">
    <property type="entry name" value="SHS2_FtsA"/>
</dbReference>
<dbReference type="PIRSF" id="PIRSF019169">
    <property type="entry name" value="PilM"/>
    <property type="match status" value="1"/>
</dbReference>
<sequence>MRLFLRGLLRGLRRGGSQASLLGVDLGNASVRVVELGGSAERPVLQALTCEALDKGVMNDGQVEDFDAAAAALRRAVQRCGTGTRRAALALPAAGVVTQRLSLPAGLTEAALEQRVQAAAQHHFPFAPDEMGLDFCVLGPAEAAGQVDVLMAASRQDRVQDRQGVAEAAGLEPVVLDVEPHAAHRALARIAASLPVGAQADAAGAGPGPAAAVALFEIGAFATLLKLLRGEEVLYARELPVGGAQFTRLIARHCGLGFDAAEQMKLAGTVPAALAPMLQAEFADGLAQELARALRIGLASSPCHDACRIVLAGATAALPGLQACVARLTHLETHVADPFAGMARADGLAAERLAALAPGCLTACGLALRRFHPCC</sequence>
<dbReference type="Gene3D" id="3.30.1490.300">
    <property type="match status" value="1"/>
</dbReference>
<dbReference type="InterPro" id="IPR005883">
    <property type="entry name" value="PilM"/>
</dbReference>
<evidence type="ECO:0000259" key="1">
    <source>
        <dbReference type="SMART" id="SM00842"/>
    </source>
</evidence>
<dbReference type="EMBL" id="JAXOJX010000002">
    <property type="protein sequence ID" value="MDZ5455417.1"/>
    <property type="molecule type" value="Genomic_DNA"/>
</dbReference>
<dbReference type="SUPFAM" id="SSF53067">
    <property type="entry name" value="Actin-like ATPase domain"/>
    <property type="match status" value="2"/>
</dbReference>
<feature type="domain" description="SHS2" evidence="1">
    <location>
        <begin position="21"/>
        <end position="187"/>
    </location>
</feature>
<gene>
    <name evidence="2" type="primary">pilM</name>
    <name evidence="2" type="ORF">SM757_02395</name>
</gene>
<dbReference type="InterPro" id="IPR050696">
    <property type="entry name" value="FtsA/MreB"/>
</dbReference>
<dbReference type="CDD" id="cd24049">
    <property type="entry name" value="ASKHA_NBD_PilM"/>
    <property type="match status" value="1"/>
</dbReference>
<dbReference type="NCBIfam" id="TIGR01175">
    <property type="entry name" value="pilM"/>
    <property type="match status" value="1"/>
</dbReference>
<proteinExistence type="predicted"/>
<dbReference type="InterPro" id="IPR043129">
    <property type="entry name" value="ATPase_NBD"/>
</dbReference>
<keyword evidence="3" id="KW-1185">Reference proteome</keyword>
<dbReference type="SMART" id="SM00842">
    <property type="entry name" value="FtsA"/>
    <property type="match status" value="1"/>
</dbReference>
<evidence type="ECO:0000313" key="3">
    <source>
        <dbReference type="Proteomes" id="UP001293718"/>
    </source>
</evidence>
<comment type="caution">
    <text evidence="2">The sequence shown here is derived from an EMBL/GenBank/DDBJ whole genome shotgun (WGS) entry which is preliminary data.</text>
</comment>
<accession>A0ABU5I8J2</accession>
<dbReference type="Gene3D" id="3.30.420.40">
    <property type="match status" value="2"/>
</dbReference>
<dbReference type="Proteomes" id="UP001293718">
    <property type="component" value="Unassembled WGS sequence"/>
</dbReference>
<reference evidence="2 3" key="1">
    <citation type="submission" date="2023-11" db="EMBL/GenBank/DDBJ databases">
        <title>Draft genome of Azohydromonas lata strain H1 (DSM1123), a polyhydroxyalkanoate producer.</title>
        <authorList>
            <person name="Traversa D."/>
            <person name="D'Addabbo P."/>
            <person name="Pazzani C."/>
            <person name="Manzari C."/>
            <person name="Chiara M."/>
            <person name="Scrascia M."/>
        </authorList>
    </citation>
    <scope>NUCLEOTIDE SEQUENCE [LARGE SCALE GENOMIC DNA]</scope>
    <source>
        <strain evidence="2 3">H1</strain>
    </source>
</reference>
<evidence type="ECO:0000313" key="2">
    <source>
        <dbReference type="EMBL" id="MDZ5455417.1"/>
    </source>
</evidence>
<protein>
    <submittedName>
        <fullName evidence="2">Type IV pilus assembly protein PilM</fullName>
    </submittedName>
</protein>
<dbReference type="PANTHER" id="PTHR32432">
    <property type="entry name" value="CELL DIVISION PROTEIN FTSA-RELATED"/>
    <property type="match status" value="1"/>
</dbReference>
<dbReference type="RefSeq" id="WP_322464246.1">
    <property type="nucleotide sequence ID" value="NZ_JAXOJX010000002.1"/>
</dbReference>
<dbReference type="Pfam" id="PF11104">
    <property type="entry name" value="PilM_2"/>
    <property type="match status" value="1"/>
</dbReference>
<name>A0ABU5I8J2_9BURK</name>
<dbReference type="PANTHER" id="PTHR32432:SF3">
    <property type="entry name" value="ETHANOLAMINE UTILIZATION PROTEIN EUTJ"/>
    <property type="match status" value="1"/>
</dbReference>